<evidence type="ECO:0000313" key="2">
    <source>
        <dbReference type="EMBL" id="MFD2265603.1"/>
    </source>
</evidence>
<evidence type="ECO:0000256" key="1">
    <source>
        <dbReference type="SAM" id="Phobius"/>
    </source>
</evidence>
<reference evidence="3" key="1">
    <citation type="journal article" date="2019" name="Int. J. Syst. Evol. Microbiol.">
        <title>The Global Catalogue of Microorganisms (GCM) 10K type strain sequencing project: providing services to taxonomists for standard genome sequencing and annotation.</title>
        <authorList>
            <consortium name="The Broad Institute Genomics Platform"/>
            <consortium name="The Broad Institute Genome Sequencing Center for Infectious Disease"/>
            <person name="Wu L."/>
            <person name="Ma J."/>
        </authorList>
    </citation>
    <scope>NUCLEOTIDE SEQUENCE [LARGE SCALE GENOMIC DNA]</scope>
    <source>
        <strain evidence="3">CGMCC 1.19062</strain>
    </source>
</reference>
<evidence type="ECO:0008006" key="4">
    <source>
        <dbReference type="Google" id="ProtNLM"/>
    </source>
</evidence>
<feature type="transmembrane region" description="Helical" evidence="1">
    <location>
        <begin position="65"/>
        <end position="90"/>
    </location>
</feature>
<gene>
    <name evidence="2" type="ORF">ACFSM5_22075</name>
</gene>
<feature type="transmembrane region" description="Helical" evidence="1">
    <location>
        <begin position="99"/>
        <end position="118"/>
    </location>
</feature>
<comment type="caution">
    <text evidence="2">The sequence shown here is derived from an EMBL/GenBank/DDBJ whole genome shotgun (WGS) entry which is preliminary data.</text>
</comment>
<feature type="transmembrane region" description="Helical" evidence="1">
    <location>
        <begin position="41"/>
        <end position="59"/>
    </location>
</feature>
<keyword evidence="1" id="KW-0472">Membrane</keyword>
<keyword evidence="3" id="KW-1185">Reference proteome</keyword>
<proteinExistence type="predicted"/>
<dbReference type="RefSeq" id="WP_379879131.1">
    <property type="nucleotide sequence ID" value="NZ_JBHUIP010000022.1"/>
</dbReference>
<keyword evidence="1" id="KW-1133">Transmembrane helix</keyword>
<accession>A0ABW5DWU6</accession>
<protein>
    <recommendedName>
        <fullName evidence="4">DUF4105 domain-containing protein</fullName>
    </recommendedName>
</protein>
<name>A0ABW5DWU6_9PROT</name>
<keyword evidence="1" id="KW-0812">Transmembrane</keyword>
<dbReference type="EMBL" id="JBHUIP010000022">
    <property type="protein sequence ID" value="MFD2265603.1"/>
    <property type="molecule type" value="Genomic_DNA"/>
</dbReference>
<organism evidence="2 3">
    <name type="scientific">Lacibacterium aquatile</name>
    <dbReference type="NCBI Taxonomy" id="1168082"/>
    <lineage>
        <taxon>Bacteria</taxon>
        <taxon>Pseudomonadati</taxon>
        <taxon>Pseudomonadota</taxon>
        <taxon>Alphaproteobacteria</taxon>
        <taxon>Rhodospirillales</taxon>
        <taxon>Rhodospirillaceae</taxon>
    </lineage>
</organism>
<sequence length="308" mass="34108">MRRQAYASGRNSHKLISENEIGGSLPTQTPKRRVPPEAKPLIWAGALAAGYLFGLHPFSGPFGGIAFFFLGWLIPTTVQILSAFGIAYLFPGGLYRRSLIFVAALIAVIVLPSAGRLIEWARSDPVVEMAVAGDGQVLSKPPGDIRTSLVIYDSPWLSRWTFGGNEACGCLYFETSDASNYLHHLDNLIFKSGLRDRFGSASARKNLPQGLLLIEHVEEDGASRFNLVLSVYRNDGLIGVFRHKHLPKSLIVQKPGLSWKNLHEDFLNRAGDMLLRASLLNNMLARIGPTYFPERELTEFIRKTMLAS</sequence>
<evidence type="ECO:0000313" key="3">
    <source>
        <dbReference type="Proteomes" id="UP001597295"/>
    </source>
</evidence>
<dbReference type="Proteomes" id="UP001597295">
    <property type="component" value="Unassembled WGS sequence"/>
</dbReference>